<feature type="domain" description="Sporulation initiation phosphotransferase B C-terminal" evidence="4">
    <location>
        <begin position="80"/>
        <end position="195"/>
    </location>
</feature>
<evidence type="ECO:0000256" key="2">
    <source>
        <dbReference type="ARBA" id="ARBA00022679"/>
    </source>
</evidence>
<dbReference type="InterPro" id="IPR039506">
    <property type="entry name" value="SPOB_a"/>
</dbReference>
<evidence type="ECO:0000259" key="4">
    <source>
        <dbReference type="SMART" id="SM01317"/>
    </source>
</evidence>
<organism evidence="5 6">
    <name type="scientific">Heyndrickxia coagulans</name>
    <name type="common">Weizmannia coagulans</name>
    <dbReference type="NCBI Taxonomy" id="1398"/>
    <lineage>
        <taxon>Bacteria</taxon>
        <taxon>Bacillati</taxon>
        <taxon>Bacillota</taxon>
        <taxon>Bacilli</taxon>
        <taxon>Bacillales</taxon>
        <taxon>Bacillaceae</taxon>
        <taxon>Heyndrickxia</taxon>
    </lineage>
</organism>
<keyword evidence="3" id="KW-0418">Kinase</keyword>
<sequence>MQHEAIFAILKHNLFRRTGAMKMREWTTVDVLRHARHDWLNKVQLIKGYASLNKMEKVKNIVEDIIREAQQESKLSNLHLPEFAELLLTYNWEGHTVRIAYEILDVDRNVLPDDRELTGWMKNFFAIVEEAVDPNGDNRLSLSVSTLPSGARFFFEFSGTIKKYGLLAGFLENDCPGMNVIHAYPQSAFPVEIIFLKA</sequence>
<evidence type="ECO:0000313" key="6">
    <source>
        <dbReference type="Proteomes" id="UP000070376"/>
    </source>
</evidence>
<evidence type="ECO:0000256" key="1">
    <source>
        <dbReference type="ARBA" id="ARBA00022553"/>
    </source>
</evidence>
<gene>
    <name evidence="5" type="ORF">HMPREF3213_00982</name>
</gene>
<dbReference type="InterPro" id="IPR037100">
    <property type="entry name" value="Spo0B_C_sf"/>
</dbReference>
<reference evidence="6" key="1">
    <citation type="submission" date="2016-01" db="EMBL/GenBank/DDBJ databases">
        <authorList>
            <person name="Mitreva M."/>
            <person name="Pepin K.H."/>
            <person name="Mihindukulasuriya K.A."/>
            <person name="Fulton R."/>
            <person name="Fronick C."/>
            <person name="O'Laughlin M."/>
            <person name="Miner T."/>
            <person name="Herter B."/>
            <person name="Rosa B.A."/>
            <person name="Cordes M."/>
            <person name="Tomlinson C."/>
            <person name="Wollam A."/>
            <person name="Palsikar V.B."/>
            <person name="Mardis E.R."/>
            <person name="Wilson R.K."/>
        </authorList>
    </citation>
    <scope>NUCLEOTIDE SEQUENCE [LARGE SCALE GENOMIC DNA]</scope>
    <source>
        <strain evidence="6">GED7749B</strain>
    </source>
</reference>
<protein>
    <submittedName>
        <fullName evidence="5">Sporulation initiation phosphotransferase B domain protein</fullName>
    </submittedName>
</protein>
<dbReference type="InterPro" id="IPR016120">
    <property type="entry name" value="Sig_transdc_His_kin_SpoOB"/>
</dbReference>
<keyword evidence="1" id="KW-0597">Phosphoprotein</keyword>
<dbReference type="EMBL" id="LRPN01000032">
    <property type="protein sequence ID" value="KWZ84193.1"/>
    <property type="molecule type" value="Genomic_DNA"/>
</dbReference>
<dbReference type="SMART" id="SM01317">
    <property type="entry name" value="SPOB_ab"/>
    <property type="match status" value="1"/>
</dbReference>
<dbReference type="Pfam" id="PF14689">
    <property type="entry name" value="SPOB_a"/>
    <property type="match status" value="1"/>
</dbReference>
<dbReference type="SUPFAM" id="SSF55890">
    <property type="entry name" value="Sporulation response regulatory protein Spo0B"/>
    <property type="match status" value="1"/>
</dbReference>
<accession>A0A133KX76</accession>
<evidence type="ECO:0000313" key="5">
    <source>
        <dbReference type="EMBL" id="KWZ84193.1"/>
    </source>
</evidence>
<dbReference type="AlphaFoldDB" id="A0A133KX76"/>
<dbReference type="Gene3D" id="1.10.287.130">
    <property type="match status" value="1"/>
</dbReference>
<dbReference type="GO" id="GO:0000155">
    <property type="term" value="F:phosphorelay sensor kinase activity"/>
    <property type="evidence" value="ECO:0007669"/>
    <property type="project" value="InterPro"/>
</dbReference>
<name>A0A133KX76_HEYCO</name>
<dbReference type="Proteomes" id="UP000070376">
    <property type="component" value="Unassembled WGS sequence"/>
</dbReference>
<dbReference type="InterPro" id="IPR016122">
    <property type="entry name" value="SpoOB_C"/>
</dbReference>
<comment type="caution">
    <text evidence="5">The sequence shown here is derived from an EMBL/GenBank/DDBJ whole genome shotgun (WGS) entry which is preliminary data.</text>
</comment>
<dbReference type="Gene3D" id="3.30.565.30">
    <property type="entry name" value="Sporulation initiation phosphotransferase B (SpoOB), C-terminal domain"/>
    <property type="match status" value="1"/>
</dbReference>
<dbReference type="PATRIC" id="fig|1398.22.peg.991"/>
<dbReference type="Pfam" id="PF14682">
    <property type="entry name" value="SPOB_ab"/>
    <property type="match status" value="1"/>
</dbReference>
<evidence type="ECO:0000256" key="3">
    <source>
        <dbReference type="ARBA" id="ARBA00022777"/>
    </source>
</evidence>
<keyword evidence="2 5" id="KW-0808">Transferase</keyword>
<proteinExistence type="predicted"/>